<proteinExistence type="predicted"/>
<sequence length="297" mass="32752">MSETKKTYEEFFIEKDLGFKSQSGLPRVSFPISSSSKEAVRYDKALPGVKRFLNQQNFDWESISCVGRSSWGPSEPVKSTIFIMGKNPATEDLKKDAQQKSEEEHWGLPMEFIEGAIEEGATYTSCFGFLGKNAPITPGSSCGNLKLQGSGTIGGFITLKGNPRKRYIMERQEPVAALVAATGTSEDIIKRLKEASSKDIQLLRGILDNTKNITKEPAMASVWVSSGTWRQPQAKPKLDPYHSDYIKEDWAITRVFPNVKVNNTFHQNVLQPLAKGSAAEPPKLLGDKKLASSGDMG</sequence>
<evidence type="ECO:0000256" key="1">
    <source>
        <dbReference type="SAM" id="MobiDB-lite"/>
    </source>
</evidence>
<dbReference type="VEuPathDB" id="FungiDB:Z518_04976"/>
<organism evidence="2 3">
    <name type="scientific">Rhinocladiella mackenziei CBS 650.93</name>
    <dbReference type="NCBI Taxonomy" id="1442369"/>
    <lineage>
        <taxon>Eukaryota</taxon>
        <taxon>Fungi</taxon>
        <taxon>Dikarya</taxon>
        <taxon>Ascomycota</taxon>
        <taxon>Pezizomycotina</taxon>
        <taxon>Eurotiomycetes</taxon>
        <taxon>Chaetothyriomycetidae</taxon>
        <taxon>Chaetothyriales</taxon>
        <taxon>Herpotrichiellaceae</taxon>
        <taxon>Rhinocladiella</taxon>
    </lineage>
</organism>
<dbReference type="Proteomes" id="UP000053617">
    <property type="component" value="Unassembled WGS sequence"/>
</dbReference>
<feature type="region of interest" description="Disordered" evidence="1">
    <location>
        <begin position="276"/>
        <end position="297"/>
    </location>
</feature>
<dbReference type="HOGENOM" id="CLU_937346_0_0_1"/>
<dbReference type="GeneID" id="25293047"/>
<accession>A0A0D2JD12</accession>
<dbReference type="RefSeq" id="XP_013274136.1">
    <property type="nucleotide sequence ID" value="XM_013418682.1"/>
</dbReference>
<reference evidence="2 3" key="1">
    <citation type="submission" date="2015-01" db="EMBL/GenBank/DDBJ databases">
        <title>The Genome Sequence of Rhinocladiella mackenzie CBS 650.93.</title>
        <authorList>
            <consortium name="The Broad Institute Genomics Platform"/>
            <person name="Cuomo C."/>
            <person name="de Hoog S."/>
            <person name="Gorbushina A."/>
            <person name="Stielow B."/>
            <person name="Teixiera M."/>
            <person name="Abouelleil A."/>
            <person name="Chapman S.B."/>
            <person name="Priest M."/>
            <person name="Young S.K."/>
            <person name="Wortman J."/>
            <person name="Nusbaum C."/>
            <person name="Birren B."/>
        </authorList>
    </citation>
    <scope>NUCLEOTIDE SEQUENCE [LARGE SCALE GENOMIC DNA]</scope>
    <source>
        <strain evidence="2 3">CBS 650.93</strain>
    </source>
</reference>
<dbReference type="AlphaFoldDB" id="A0A0D2JD12"/>
<dbReference type="EMBL" id="KN847477">
    <property type="protein sequence ID" value="KIX07000.1"/>
    <property type="molecule type" value="Genomic_DNA"/>
</dbReference>
<keyword evidence="3" id="KW-1185">Reference proteome</keyword>
<protein>
    <submittedName>
        <fullName evidence="2">Uncharacterized protein</fullName>
    </submittedName>
</protein>
<evidence type="ECO:0000313" key="3">
    <source>
        <dbReference type="Proteomes" id="UP000053617"/>
    </source>
</evidence>
<name>A0A0D2JD12_9EURO</name>
<gene>
    <name evidence="2" type="ORF">Z518_04976</name>
</gene>
<dbReference type="OrthoDB" id="5094775at2759"/>
<evidence type="ECO:0000313" key="2">
    <source>
        <dbReference type="EMBL" id="KIX07000.1"/>
    </source>
</evidence>